<feature type="region of interest" description="Disordered" evidence="4">
    <location>
        <begin position="1"/>
        <end position="20"/>
    </location>
</feature>
<dbReference type="Pfam" id="PF00011">
    <property type="entry name" value="HSP20"/>
    <property type="match status" value="1"/>
</dbReference>
<gene>
    <name evidence="6" type="ORF">SAMN04488503_3051</name>
</gene>
<dbReference type="InterPro" id="IPR044587">
    <property type="entry name" value="HSP21-like"/>
</dbReference>
<feature type="domain" description="SHSP" evidence="5">
    <location>
        <begin position="14"/>
        <end position="125"/>
    </location>
</feature>
<evidence type="ECO:0000256" key="1">
    <source>
        <dbReference type="ARBA" id="ARBA00023016"/>
    </source>
</evidence>
<dbReference type="SUPFAM" id="SSF49764">
    <property type="entry name" value="HSP20-like chaperones"/>
    <property type="match status" value="1"/>
</dbReference>
<evidence type="ECO:0000256" key="2">
    <source>
        <dbReference type="PROSITE-ProRule" id="PRU00285"/>
    </source>
</evidence>
<sequence>MTETPDTQARAEAKALPRVSPATDILEREDGFHIYMDIPGVRREDLKIDINENELLVTGRAMQGASDKETFLEVQFGPGEYVRAVALSDLVDRERIAAVLKDGVLSIHLPRLEKTAPRRIPIQAE</sequence>
<proteinExistence type="inferred from homology"/>
<dbReference type="PROSITE" id="PS01031">
    <property type="entry name" value="SHSP"/>
    <property type="match status" value="1"/>
</dbReference>
<evidence type="ECO:0000256" key="3">
    <source>
        <dbReference type="RuleBase" id="RU003616"/>
    </source>
</evidence>
<reference evidence="6 7" key="1">
    <citation type="submission" date="2017-06" db="EMBL/GenBank/DDBJ databases">
        <authorList>
            <person name="Kim H.J."/>
            <person name="Triplett B.A."/>
        </authorList>
    </citation>
    <scope>NUCLEOTIDE SEQUENCE [LARGE SCALE GENOMIC DNA]</scope>
    <source>
        <strain evidence="6 7">DSM 13116</strain>
    </source>
</reference>
<evidence type="ECO:0000256" key="4">
    <source>
        <dbReference type="SAM" id="MobiDB-lite"/>
    </source>
</evidence>
<keyword evidence="1" id="KW-0346">Stress response</keyword>
<comment type="similarity">
    <text evidence="2 3">Belongs to the small heat shock protein (HSP20) family.</text>
</comment>
<dbReference type="PANTHER" id="PTHR46733:SF4">
    <property type="entry name" value="HEAT SHOCK PROTEIN 21, CHLOROPLASTIC"/>
    <property type="match status" value="1"/>
</dbReference>
<dbReference type="InterPro" id="IPR008978">
    <property type="entry name" value="HSP20-like_chaperone"/>
</dbReference>
<evidence type="ECO:0000313" key="7">
    <source>
        <dbReference type="Proteomes" id="UP000198324"/>
    </source>
</evidence>
<dbReference type="OrthoDB" id="9811615at2"/>
<dbReference type="GO" id="GO:0009408">
    <property type="term" value="P:response to heat"/>
    <property type="evidence" value="ECO:0007669"/>
    <property type="project" value="InterPro"/>
</dbReference>
<dbReference type="CDD" id="cd06464">
    <property type="entry name" value="ACD_sHsps-like"/>
    <property type="match status" value="1"/>
</dbReference>
<protein>
    <submittedName>
        <fullName evidence="6">Molecular chaperone IbpA, HSP20 family</fullName>
    </submittedName>
</protein>
<dbReference type="PANTHER" id="PTHR46733">
    <property type="entry name" value="26.5 KDA HEAT SHOCK PROTEIN, MITOCHONDRIAL"/>
    <property type="match status" value="1"/>
</dbReference>
<accession>A0A239CBV8</accession>
<keyword evidence="7" id="KW-1185">Reference proteome</keyword>
<dbReference type="InterPro" id="IPR002068">
    <property type="entry name" value="A-crystallin/Hsp20_dom"/>
</dbReference>
<dbReference type="EMBL" id="FZOC01000007">
    <property type="protein sequence ID" value="SNS17372.1"/>
    <property type="molecule type" value="Genomic_DNA"/>
</dbReference>
<dbReference type="RefSeq" id="WP_089275239.1">
    <property type="nucleotide sequence ID" value="NZ_FZOC01000007.1"/>
</dbReference>
<dbReference type="Gene3D" id="2.60.40.790">
    <property type="match status" value="1"/>
</dbReference>
<evidence type="ECO:0000259" key="5">
    <source>
        <dbReference type="PROSITE" id="PS01031"/>
    </source>
</evidence>
<name>A0A239CBV8_9BACT</name>
<evidence type="ECO:0000313" key="6">
    <source>
        <dbReference type="EMBL" id="SNS17372.1"/>
    </source>
</evidence>
<organism evidence="6 7">
    <name type="scientific">Humidesulfovibrio mexicanus</name>
    <dbReference type="NCBI Taxonomy" id="147047"/>
    <lineage>
        <taxon>Bacteria</taxon>
        <taxon>Pseudomonadati</taxon>
        <taxon>Thermodesulfobacteriota</taxon>
        <taxon>Desulfovibrionia</taxon>
        <taxon>Desulfovibrionales</taxon>
        <taxon>Desulfovibrionaceae</taxon>
        <taxon>Humidesulfovibrio</taxon>
    </lineage>
</organism>
<dbReference type="AlphaFoldDB" id="A0A239CBV8"/>
<dbReference type="Proteomes" id="UP000198324">
    <property type="component" value="Unassembled WGS sequence"/>
</dbReference>